<dbReference type="EMBL" id="VFJE01000048">
    <property type="protein sequence ID" value="TPD73386.1"/>
    <property type="molecule type" value="Genomic_DNA"/>
</dbReference>
<proteinExistence type="predicted"/>
<keyword evidence="2" id="KW-1185">Reference proteome</keyword>
<comment type="caution">
    <text evidence="1">The sequence shown here is derived from an EMBL/GenBank/DDBJ whole genome shotgun (WGS) entry which is preliminary data.</text>
</comment>
<dbReference type="PROSITE" id="PS51257">
    <property type="entry name" value="PROKAR_LIPOPROTEIN"/>
    <property type="match status" value="1"/>
</dbReference>
<protein>
    <submittedName>
        <fullName evidence="1">Uncharacterized protein</fullName>
    </submittedName>
</protein>
<dbReference type="Proteomes" id="UP000319175">
    <property type="component" value="Unassembled WGS sequence"/>
</dbReference>
<organism evidence="1 2">
    <name type="scientific">Flavobacterium microcysteis</name>
    <dbReference type="NCBI Taxonomy" id="2596891"/>
    <lineage>
        <taxon>Bacteria</taxon>
        <taxon>Pseudomonadati</taxon>
        <taxon>Bacteroidota</taxon>
        <taxon>Flavobacteriia</taxon>
        <taxon>Flavobacteriales</taxon>
        <taxon>Flavobacteriaceae</taxon>
        <taxon>Flavobacterium</taxon>
    </lineage>
</organism>
<evidence type="ECO:0000313" key="1">
    <source>
        <dbReference type="EMBL" id="TPD73386.1"/>
    </source>
</evidence>
<evidence type="ECO:0000313" key="2">
    <source>
        <dbReference type="Proteomes" id="UP000319175"/>
    </source>
</evidence>
<sequence length="134" mass="14956">MKNIFRVSFGLIVLFTVISCSKKETGPELNGTWELRHIAGIQVAGANPNLKAGNGNYFKFDGQNFERYTDGKKTESGSFSITPEDNVAINDKKANYSIKFNNEEKVYILLSDKTLVLFNGIIAADGTEFTYEKQ</sequence>
<dbReference type="OrthoDB" id="1359047at2"/>
<accession>A0A501QMS4</accession>
<reference evidence="1 2" key="1">
    <citation type="submission" date="2019-06" db="EMBL/GenBank/DDBJ databases">
        <title>Flavobacterium sp. MaA-Y11 from geoumgang.</title>
        <authorList>
            <person name="Jeong S."/>
        </authorList>
    </citation>
    <scope>NUCLEOTIDE SEQUENCE [LARGE SCALE GENOMIC DNA]</scope>
    <source>
        <strain evidence="1 2">MaA-Y11</strain>
    </source>
</reference>
<dbReference type="AlphaFoldDB" id="A0A501QMS4"/>
<gene>
    <name evidence="1" type="ORF">FJA49_01475</name>
</gene>
<dbReference type="RefSeq" id="WP_139998104.1">
    <property type="nucleotide sequence ID" value="NZ_VFJE01000048.1"/>
</dbReference>
<name>A0A501QMS4_9FLAO</name>
<reference evidence="1 2" key="2">
    <citation type="submission" date="2019-06" db="EMBL/GenBank/DDBJ databases">
        <authorList>
            <person name="Seo Y."/>
        </authorList>
    </citation>
    <scope>NUCLEOTIDE SEQUENCE [LARGE SCALE GENOMIC DNA]</scope>
    <source>
        <strain evidence="1 2">MaA-Y11</strain>
    </source>
</reference>